<gene>
    <name evidence="3" type="ORF">CYMTET_18928</name>
</gene>
<evidence type="ECO:0000313" key="3">
    <source>
        <dbReference type="EMBL" id="KAK3272795.1"/>
    </source>
</evidence>
<evidence type="ECO:0000313" key="4">
    <source>
        <dbReference type="Proteomes" id="UP001190700"/>
    </source>
</evidence>
<reference evidence="3 4" key="1">
    <citation type="journal article" date="2015" name="Genome Biol. Evol.">
        <title>Comparative Genomics of a Bacterivorous Green Alga Reveals Evolutionary Causalities and Consequences of Phago-Mixotrophic Mode of Nutrition.</title>
        <authorList>
            <person name="Burns J.A."/>
            <person name="Paasch A."/>
            <person name="Narechania A."/>
            <person name="Kim E."/>
        </authorList>
    </citation>
    <scope>NUCLEOTIDE SEQUENCE [LARGE SCALE GENOMIC DNA]</scope>
    <source>
        <strain evidence="3 4">PLY_AMNH</strain>
    </source>
</reference>
<evidence type="ECO:0000256" key="1">
    <source>
        <dbReference type="SAM" id="MobiDB-lite"/>
    </source>
</evidence>
<dbReference type="Proteomes" id="UP001190700">
    <property type="component" value="Unassembled WGS sequence"/>
</dbReference>
<feature type="region of interest" description="Disordered" evidence="1">
    <location>
        <begin position="209"/>
        <end position="247"/>
    </location>
</feature>
<accession>A0AAE0L5V0</accession>
<proteinExistence type="predicted"/>
<sequence>MPGSQKAKAEEELAGSVQPEAAGVQPTPAESDQDMMKKLLLQQQQQQITLMMEQLTHLNAEKAKGDKMFDSINKKASSSLKYEQLVLGPALAYFFDALQFSDCDTLELLENQDKVPVSAQEIEQRVYETHNTFMGVFTLLAQRYSMLQLRASLDGDAAAHGGPEALKAKLAFMEDKVYNDSDGFTNEPIFNQWLQEFETSRQRAVMNTAAKQAARGGAGGRFQGRERRDDGDGGSNPKNTIESAWTRMRTGRRRGWPWGWRRALMCLAPSCPVPTFPSGIGQKVESTLHGRVRQRKGAWRAVAANAEPAAPAPVVQAGPIDPVLALMQQQLAQQQVNHEAAMAALKATVDVQQQQLIAAAAAAVVVAAPPISLELLGSPVVPVTPTVPEKHRQSDADIEAAVKGHNVSAGAAQFSGAGGTGVAPYWPGQSWFRELEEIAKEEASSASAAWPVPAGGARLEVYWPLDHDWYKGTVADVASTGQHHIQYDDGDKEWLQLSEELTRPERQEAEEDNDVAPVVEWTSALRDAEENVLMDEGVVMEKVCFLGGWARLSAVV</sequence>
<comment type="caution">
    <text evidence="3">The sequence shown here is derived from an EMBL/GenBank/DDBJ whole genome shotgun (WGS) entry which is preliminary data.</text>
</comment>
<dbReference type="SMART" id="SM00333">
    <property type="entry name" value="TUDOR"/>
    <property type="match status" value="1"/>
</dbReference>
<dbReference type="InterPro" id="IPR002999">
    <property type="entry name" value="Tudor"/>
</dbReference>
<dbReference type="CDD" id="cd20404">
    <property type="entry name" value="Tudor_Agenet_AtEML-like"/>
    <property type="match status" value="1"/>
</dbReference>
<name>A0AAE0L5V0_9CHLO</name>
<dbReference type="AlphaFoldDB" id="A0AAE0L5V0"/>
<dbReference type="Gene3D" id="2.30.30.140">
    <property type="match status" value="1"/>
</dbReference>
<dbReference type="EMBL" id="LGRX02008788">
    <property type="protein sequence ID" value="KAK3272795.1"/>
    <property type="molecule type" value="Genomic_DNA"/>
</dbReference>
<feature type="domain" description="Tudor" evidence="2">
    <location>
        <begin position="451"/>
        <end position="508"/>
    </location>
</feature>
<organism evidence="3 4">
    <name type="scientific">Cymbomonas tetramitiformis</name>
    <dbReference type="NCBI Taxonomy" id="36881"/>
    <lineage>
        <taxon>Eukaryota</taxon>
        <taxon>Viridiplantae</taxon>
        <taxon>Chlorophyta</taxon>
        <taxon>Pyramimonadophyceae</taxon>
        <taxon>Pyramimonadales</taxon>
        <taxon>Pyramimonadaceae</taxon>
        <taxon>Cymbomonas</taxon>
    </lineage>
</organism>
<dbReference type="SUPFAM" id="SSF63748">
    <property type="entry name" value="Tudor/PWWP/MBT"/>
    <property type="match status" value="1"/>
</dbReference>
<keyword evidence="4" id="KW-1185">Reference proteome</keyword>
<feature type="region of interest" description="Disordered" evidence="1">
    <location>
        <begin position="1"/>
        <end position="34"/>
    </location>
</feature>
<protein>
    <recommendedName>
        <fullName evidence="2">Tudor domain-containing protein</fullName>
    </recommendedName>
</protein>
<evidence type="ECO:0000259" key="2">
    <source>
        <dbReference type="SMART" id="SM00333"/>
    </source>
</evidence>